<evidence type="ECO:0000313" key="3">
    <source>
        <dbReference type="Proteomes" id="UP001159641"/>
    </source>
</evidence>
<name>A0AB34GFX9_ESCRO</name>
<accession>A0AB34GFX9</accession>
<protein>
    <submittedName>
        <fullName evidence="2">Uncharacterized protein</fullName>
    </submittedName>
</protein>
<dbReference type="AlphaFoldDB" id="A0AB34GFX9"/>
<reference evidence="2 3" key="1">
    <citation type="submission" date="2022-11" db="EMBL/GenBank/DDBJ databases">
        <title>Whole genome sequence of Eschrichtius robustus ER-17-0199.</title>
        <authorList>
            <person name="Bruniche-Olsen A."/>
            <person name="Black A.N."/>
            <person name="Fields C.J."/>
            <person name="Walden K."/>
            <person name="Dewoody J.A."/>
        </authorList>
    </citation>
    <scope>NUCLEOTIDE SEQUENCE [LARGE SCALE GENOMIC DNA]</scope>
    <source>
        <strain evidence="2">ER-17-0199</strain>
        <tissue evidence="2">Blubber</tissue>
    </source>
</reference>
<proteinExistence type="predicted"/>
<organism evidence="2 3">
    <name type="scientific">Eschrichtius robustus</name>
    <name type="common">California gray whale</name>
    <name type="synonym">Eschrichtius gibbosus</name>
    <dbReference type="NCBI Taxonomy" id="9764"/>
    <lineage>
        <taxon>Eukaryota</taxon>
        <taxon>Metazoa</taxon>
        <taxon>Chordata</taxon>
        <taxon>Craniata</taxon>
        <taxon>Vertebrata</taxon>
        <taxon>Euteleostomi</taxon>
        <taxon>Mammalia</taxon>
        <taxon>Eutheria</taxon>
        <taxon>Laurasiatheria</taxon>
        <taxon>Artiodactyla</taxon>
        <taxon>Whippomorpha</taxon>
        <taxon>Cetacea</taxon>
        <taxon>Mysticeti</taxon>
        <taxon>Eschrichtiidae</taxon>
        <taxon>Eschrichtius</taxon>
    </lineage>
</organism>
<feature type="region of interest" description="Disordered" evidence="1">
    <location>
        <begin position="76"/>
        <end position="121"/>
    </location>
</feature>
<feature type="compositionally biased region" description="Low complexity" evidence="1">
    <location>
        <begin position="103"/>
        <end position="116"/>
    </location>
</feature>
<dbReference type="EMBL" id="JAIQCJ010002242">
    <property type="protein sequence ID" value="KAJ8778546.1"/>
    <property type="molecule type" value="Genomic_DNA"/>
</dbReference>
<dbReference type="Proteomes" id="UP001159641">
    <property type="component" value="Unassembled WGS sequence"/>
</dbReference>
<comment type="caution">
    <text evidence="2">The sequence shown here is derived from an EMBL/GenBank/DDBJ whole genome shotgun (WGS) entry which is preliminary data.</text>
</comment>
<gene>
    <name evidence="2" type="ORF">J1605_013515</name>
</gene>
<feature type="region of interest" description="Disordered" evidence="1">
    <location>
        <begin position="280"/>
        <end position="300"/>
    </location>
</feature>
<evidence type="ECO:0000256" key="1">
    <source>
        <dbReference type="SAM" id="MobiDB-lite"/>
    </source>
</evidence>
<keyword evidence="3" id="KW-1185">Reference proteome</keyword>
<evidence type="ECO:0000313" key="2">
    <source>
        <dbReference type="EMBL" id="KAJ8778546.1"/>
    </source>
</evidence>
<sequence>MASDADVILQLPGTPEKFRARVSRCFLRGGAHRGSPGRSRDASGLGAALRDCAVTSAPSAALPLARLPSANAECPAAARAPPAFRPRRRPGSCEEGRKEKGRPGPARAAEGGEVAASPHHLRVPRRNNRRFCARTELIVQRGMRAAVPPPACPLDSVPRAGWGNIQRLREVQRALVGSVALTDPEYSADRGQGTSLLMLSFFGGWYGEDAEEAGGAECRLGVSPGGTWGRGVVPLPLLTFSLLMLKALLLPDVAWLGRRADIWPSSGPVLRVVVGRGGKQGEEGARASRTPPECSPPEYDGTSTVIGWLEPAGSQFCFGQGFGGRI</sequence>
<feature type="compositionally biased region" description="Basic and acidic residues" evidence="1">
    <location>
        <begin position="91"/>
        <end position="102"/>
    </location>
</feature>